<keyword evidence="1" id="KW-0813">Transport</keyword>
<feature type="region of interest" description="Disordered" evidence="5">
    <location>
        <begin position="533"/>
        <end position="574"/>
    </location>
</feature>
<evidence type="ECO:0000259" key="6">
    <source>
        <dbReference type="Pfam" id="PF10474"/>
    </source>
</evidence>
<protein>
    <submittedName>
        <fullName evidence="8">Vacuolar-sorting protein 54, of GARP complex domain-containing protein</fullName>
    </submittedName>
</protein>
<dbReference type="GO" id="GO:1990745">
    <property type="term" value="C:EARP complex"/>
    <property type="evidence" value="ECO:0007669"/>
    <property type="project" value="InterPro"/>
</dbReference>
<evidence type="ECO:0000313" key="9">
    <source>
        <dbReference type="Proteomes" id="UP001201812"/>
    </source>
</evidence>
<keyword evidence="9" id="KW-1185">Reference proteome</keyword>
<keyword evidence="3 4" id="KW-0175">Coiled coil</keyword>
<evidence type="ECO:0000256" key="4">
    <source>
        <dbReference type="SAM" id="Coils"/>
    </source>
</evidence>
<dbReference type="GO" id="GO:0032456">
    <property type="term" value="P:endocytic recycling"/>
    <property type="evidence" value="ECO:0007669"/>
    <property type="project" value="InterPro"/>
</dbReference>
<evidence type="ECO:0000313" key="8">
    <source>
        <dbReference type="EMBL" id="KAI1728650.1"/>
    </source>
</evidence>
<dbReference type="PANTHER" id="PTHR13258">
    <property type="entry name" value="SYNDETIN"/>
    <property type="match status" value="1"/>
</dbReference>
<dbReference type="Pfam" id="PF10474">
    <property type="entry name" value="Syndetin_C"/>
    <property type="match status" value="1"/>
</dbReference>
<dbReference type="InterPro" id="IPR019514">
    <property type="entry name" value="Syndetin_C"/>
</dbReference>
<dbReference type="Proteomes" id="UP001201812">
    <property type="component" value="Unassembled WGS sequence"/>
</dbReference>
<dbReference type="GO" id="GO:0000149">
    <property type="term" value="F:SNARE binding"/>
    <property type="evidence" value="ECO:0007669"/>
    <property type="project" value="TreeGrafter"/>
</dbReference>
<feature type="compositionally biased region" description="Low complexity" evidence="5">
    <location>
        <begin position="559"/>
        <end position="569"/>
    </location>
</feature>
<dbReference type="InterPro" id="IPR019515">
    <property type="entry name" value="VPS54_N"/>
</dbReference>
<evidence type="ECO:0000256" key="1">
    <source>
        <dbReference type="ARBA" id="ARBA00022448"/>
    </source>
</evidence>
<accession>A0AAD4NKS2</accession>
<feature type="coiled-coil region" evidence="4">
    <location>
        <begin position="49"/>
        <end position="76"/>
    </location>
</feature>
<sequence length="935" mass="106220">MGSLKMDTPIEEKNMPATEEATAELFDDIDVAYFMENGFDATNYELQKMLGVEFEIDELERERFKLKRQLQVVSKKVSSLITQKSLMFNAQVENYSLIQAEASIILELIGSIRRILGENRRNCRAGLGIVANYRDKKHLIFLKSLLNTIKTLYETEYRLKEVMEEGDFPTAIQICVEAINAAQRYIHFHSVKELSEKLAKTLESMESHIDDALAALTVVFDVDKYSLVNSAYRMLGKLEGAALKLQSFFRATIESSARSVIVDAIERKISTLSESSYNGEDGILKPDTMSFEQLCEAVSDTELLTCLKELSTVLYTVLCLYHSILRYHTEEDEQLLCSVKSFNPSMDADLDAPSVVEKGVFQKSLIDNLYAICKCAANKFNTLLCSHAMASFKFDDFIEVVETVNKFRKFSRRYFGNPCAELGLTLEKQTITYFCRYHLERMEEMKMFLENEIFALCPVSVQFTLFDLTEFQFLKESTDAFDDLESSQARVRNFAGDLDIEIGEQLEFTLITIDDNMQHLFFPNKHKATTSKVDNDYLTPQRVEDEERKKNSSERSSSEDSCYSNEENSTGVQNSMPNLCNTALNLLRFIGKYIRMTSILHSIADHAITAIIQLYKYFFYSIYTFFCVDANLIPQSDTEFSTLRLRNLTEAIRRNMVMENKSDDGRSGFTAMNGTSLGPSSISSCIQLGNPEALYALAERIVGIESVIFIAKQLELLRPVLESLISTDKRNKDLDEFYKVIVPVATDLRTTSYGCVASKAIDYNYLIKQVIGVNWSVTELQSQHSVYVDYLISEIGAFNNNLARVSLNANISQDLSVVVWSCLFSCIFRTLVQGYSEASKKCSNEGKALMLLDFELLNKELETLTGLRPLPHKSFLESYIKAFYLPAGDLDEWIVHHTEYSVSQVTALLHGNTVNTTRSAKSRLISMLETKDFLS</sequence>
<keyword evidence="2" id="KW-0653">Protein transport</keyword>
<dbReference type="AlphaFoldDB" id="A0AAD4NKS2"/>
<dbReference type="EMBL" id="JAKKPZ010000001">
    <property type="protein sequence ID" value="KAI1728650.1"/>
    <property type="molecule type" value="Genomic_DNA"/>
</dbReference>
<dbReference type="GO" id="GO:0042147">
    <property type="term" value="P:retrograde transport, endosome to Golgi"/>
    <property type="evidence" value="ECO:0007669"/>
    <property type="project" value="InterPro"/>
</dbReference>
<dbReference type="GO" id="GO:0005829">
    <property type="term" value="C:cytosol"/>
    <property type="evidence" value="ECO:0007669"/>
    <property type="project" value="GOC"/>
</dbReference>
<feature type="compositionally biased region" description="Basic and acidic residues" evidence="5">
    <location>
        <begin position="542"/>
        <end position="558"/>
    </location>
</feature>
<evidence type="ECO:0000256" key="2">
    <source>
        <dbReference type="ARBA" id="ARBA00022927"/>
    </source>
</evidence>
<reference evidence="8" key="1">
    <citation type="submission" date="2022-01" db="EMBL/GenBank/DDBJ databases">
        <title>Genome Sequence Resource for Two Populations of Ditylenchus destructor, the Migratory Endoparasitic Phytonematode.</title>
        <authorList>
            <person name="Zhang H."/>
            <person name="Lin R."/>
            <person name="Xie B."/>
        </authorList>
    </citation>
    <scope>NUCLEOTIDE SEQUENCE</scope>
    <source>
        <strain evidence="8">BazhouSP</strain>
    </source>
</reference>
<gene>
    <name evidence="8" type="ORF">DdX_00847</name>
</gene>
<feature type="domain" description="Syndetin C-terminal" evidence="6">
    <location>
        <begin position="694"/>
        <end position="929"/>
    </location>
</feature>
<name>A0AAD4NKS2_9BILA</name>
<dbReference type="Pfam" id="PF10475">
    <property type="entry name" value="Vps54_N"/>
    <property type="match status" value="1"/>
</dbReference>
<proteinExistence type="predicted"/>
<comment type="caution">
    <text evidence="8">The sequence shown here is derived from an EMBL/GenBank/DDBJ whole genome shotgun (WGS) entry which is preliminary data.</text>
</comment>
<dbReference type="PANTHER" id="PTHR13258:SF0">
    <property type="entry name" value="SYNDETIN"/>
    <property type="match status" value="1"/>
</dbReference>
<dbReference type="InterPro" id="IPR040047">
    <property type="entry name" value="VPS50"/>
</dbReference>
<evidence type="ECO:0000259" key="7">
    <source>
        <dbReference type="Pfam" id="PF10475"/>
    </source>
</evidence>
<dbReference type="GO" id="GO:0015031">
    <property type="term" value="P:protein transport"/>
    <property type="evidence" value="ECO:0007669"/>
    <property type="project" value="UniProtKB-KW"/>
</dbReference>
<evidence type="ECO:0000256" key="3">
    <source>
        <dbReference type="ARBA" id="ARBA00023054"/>
    </source>
</evidence>
<organism evidence="8 9">
    <name type="scientific">Ditylenchus destructor</name>
    <dbReference type="NCBI Taxonomy" id="166010"/>
    <lineage>
        <taxon>Eukaryota</taxon>
        <taxon>Metazoa</taxon>
        <taxon>Ecdysozoa</taxon>
        <taxon>Nematoda</taxon>
        <taxon>Chromadorea</taxon>
        <taxon>Rhabditida</taxon>
        <taxon>Tylenchina</taxon>
        <taxon>Tylenchomorpha</taxon>
        <taxon>Sphaerularioidea</taxon>
        <taxon>Anguinidae</taxon>
        <taxon>Anguininae</taxon>
        <taxon>Ditylenchus</taxon>
    </lineage>
</organism>
<evidence type="ECO:0000256" key="5">
    <source>
        <dbReference type="SAM" id="MobiDB-lite"/>
    </source>
</evidence>
<feature type="domain" description="Vacuolar protein sorting-associated protein 54 N-terminal" evidence="7">
    <location>
        <begin position="27"/>
        <end position="327"/>
    </location>
</feature>